<name>A0A5B7CPG3_PORTR</name>
<sequence>MPGSEPLTWRAKYSALDSGTIMCSGAALCGSTGLVLPPYIHVFLPVIIKPNDKEVQSPNNTASDIICPTMSCVKHLAAALQSHVRVTSLQDC</sequence>
<keyword evidence="2" id="KW-1185">Reference proteome</keyword>
<accession>A0A5B7CPG3</accession>
<dbReference type="AlphaFoldDB" id="A0A5B7CPG3"/>
<reference evidence="1 2" key="1">
    <citation type="submission" date="2019-05" db="EMBL/GenBank/DDBJ databases">
        <title>Another draft genome of Portunus trituberculatus and its Hox gene families provides insights of decapod evolution.</title>
        <authorList>
            <person name="Jeong J.-H."/>
            <person name="Song I."/>
            <person name="Kim S."/>
            <person name="Choi T."/>
            <person name="Kim D."/>
            <person name="Ryu S."/>
            <person name="Kim W."/>
        </authorList>
    </citation>
    <scope>NUCLEOTIDE SEQUENCE [LARGE SCALE GENOMIC DNA]</scope>
    <source>
        <tissue evidence="1">Muscle</tissue>
    </source>
</reference>
<gene>
    <name evidence="1" type="ORF">E2C01_004032</name>
</gene>
<comment type="caution">
    <text evidence="1">The sequence shown here is derived from an EMBL/GenBank/DDBJ whole genome shotgun (WGS) entry which is preliminary data.</text>
</comment>
<dbReference type="EMBL" id="VSRR010000160">
    <property type="protein sequence ID" value="MPC11370.1"/>
    <property type="molecule type" value="Genomic_DNA"/>
</dbReference>
<proteinExistence type="predicted"/>
<evidence type="ECO:0000313" key="2">
    <source>
        <dbReference type="Proteomes" id="UP000324222"/>
    </source>
</evidence>
<evidence type="ECO:0000313" key="1">
    <source>
        <dbReference type="EMBL" id="MPC11370.1"/>
    </source>
</evidence>
<organism evidence="1 2">
    <name type="scientific">Portunus trituberculatus</name>
    <name type="common">Swimming crab</name>
    <name type="synonym">Neptunus trituberculatus</name>
    <dbReference type="NCBI Taxonomy" id="210409"/>
    <lineage>
        <taxon>Eukaryota</taxon>
        <taxon>Metazoa</taxon>
        <taxon>Ecdysozoa</taxon>
        <taxon>Arthropoda</taxon>
        <taxon>Crustacea</taxon>
        <taxon>Multicrustacea</taxon>
        <taxon>Malacostraca</taxon>
        <taxon>Eumalacostraca</taxon>
        <taxon>Eucarida</taxon>
        <taxon>Decapoda</taxon>
        <taxon>Pleocyemata</taxon>
        <taxon>Brachyura</taxon>
        <taxon>Eubrachyura</taxon>
        <taxon>Portunoidea</taxon>
        <taxon>Portunidae</taxon>
        <taxon>Portuninae</taxon>
        <taxon>Portunus</taxon>
    </lineage>
</organism>
<protein>
    <submittedName>
        <fullName evidence="1">Uncharacterized protein</fullName>
    </submittedName>
</protein>
<dbReference type="Proteomes" id="UP000324222">
    <property type="component" value="Unassembled WGS sequence"/>
</dbReference>